<dbReference type="Pfam" id="PF16201">
    <property type="entry name" value="NopRA1"/>
    <property type="match status" value="1"/>
</dbReference>
<dbReference type="GO" id="GO:0000466">
    <property type="term" value="P:maturation of 5.8S rRNA from tricistronic rRNA transcript (SSU-rRNA, 5.8S rRNA, LSU-rRNA)"/>
    <property type="evidence" value="ECO:0007669"/>
    <property type="project" value="TreeGrafter"/>
</dbReference>
<dbReference type="Pfam" id="PF11707">
    <property type="entry name" value="Npa1"/>
    <property type="match status" value="1"/>
</dbReference>
<evidence type="ECO:0000259" key="1">
    <source>
        <dbReference type="Pfam" id="PF11707"/>
    </source>
</evidence>
<dbReference type="PANTHER" id="PTHR13500">
    <property type="entry name" value="NUCLEOLAR PRERIBOSOMAL-ASSOCIATED PROTEIN 1"/>
    <property type="match status" value="1"/>
</dbReference>
<evidence type="ECO:0000313" key="3">
    <source>
        <dbReference type="EMBL" id="CAH7690536.1"/>
    </source>
</evidence>
<reference evidence="3" key="1">
    <citation type="submission" date="2022-06" db="EMBL/GenBank/DDBJ databases">
        <authorList>
            <consortium name="SYNGENTA / RWTH Aachen University"/>
        </authorList>
    </citation>
    <scope>NUCLEOTIDE SEQUENCE</scope>
</reference>
<organism evidence="3 4">
    <name type="scientific">Phakopsora pachyrhizi</name>
    <name type="common">Asian soybean rust disease fungus</name>
    <dbReference type="NCBI Taxonomy" id="170000"/>
    <lineage>
        <taxon>Eukaryota</taxon>
        <taxon>Fungi</taxon>
        <taxon>Dikarya</taxon>
        <taxon>Basidiomycota</taxon>
        <taxon>Pucciniomycotina</taxon>
        <taxon>Pucciniomycetes</taxon>
        <taxon>Pucciniales</taxon>
        <taxon>Phakopsoraceae</taxon>
        <taxon>Phakopsora</taxon>
    </lineage>
</organism>
<dbReference type="InterPro" id="IPR021714">
    <property type="entry name" value="URB1_N"/>
</dbReference>
<dbReference type="GO" id="GO:0000463">
    <property type="term" value="P:maturation of LSU-rRNA from tricistronic rRNA transcript (SSU-rRNA, 5.8S rRNA, LSU-rRNA)"/>
    <property type="evidence" value="ECO:0007669"/>
    <property type="project" value="TreeGrafter"/>
</dbReference>
<evidence type="ECO:0000313" key="4">
    <source>
        <dbReference type="Proteomes" id="UP001153365"/>
    </source>
</evidence>
<proteinExistence type="predicted"/>
<evidence type="ECO:0000259" key="2">
    <source>
        <dbReference type="Pfam" id="PF16201"/>
    </source>
</evidence>
<feature type="domain" description="URB1 N-terminal" evidence="1">
    <location>
        <begin position="59"/>
        <end position="398"/>
    </location>
</feature>
<dbReference type="PANTHER" id="PTHR13500:SF0">
    <property type="entry name" value="NUCLEOLAR PRE-RIBOSOMAL-ASSOCIATED PROTEIN 1"/>
    <property type="match status" value="1"/>
</dbReference>
<keyword evidence="4" id="KW-1185">Reference proteome</keyword>
<protein>
    <submittedName>
        <fullName evidence="3">Ribosome 60S biogenesis N-terminal-domain-containing protein</fullName>
    </submittedName>
</protein>
<gene>
    <name evidence="3" type="ORF">PPACK8108_LOCUS25903</name>
</gene>
<comment type="caution">
    <text evidence="3">The sequence shown here is derived from an EMBL/GenBank/DDBJ whole genome shotgun (WGS) entry which is preliminary data.</text>
</comment>
<name>A0AAV0BW12_PHAPC</name>
<accession>A0AAV0BW12</accession>
<dbReference type="EMBL" id="CALTRL010006319">
    <property type="protein sequence ID" value="CAH7690536.1"/>
    <property type="molecule type" value="Genomic_DNA"/>
</dbReference>
<dbReference type="Proteomes" id="UP001153365">
    <property type="component" value="Unassembled WGS sequence"/>
</dbReference>
<sequence length="1893" mass="212939">MLSNSVALGSASQMINALSQKDPVKLGSALKQIRQLCAIRPLPKFMIEYLDKEPTIISLFNVLNFAQESSSIQLSANCLYTFGIFISTFSNLLQESEKKLSLSPIFGNIFDQHSKTIHRCFGPGRTEATVACLSFLIVCISCDGGSCAQIVLNSLRWDHKTVARLLSTRSPSSSNSTTKPVMNPTLYYVPEIRSLMIRLIFTAISTTDLRPSVKLDFWRTKGLAYGVLKGLQKDSYCSLAFILDRLWQGVVVKEGWNARWGSKSAFEGTDYHSRWEIFDRTTLTMLIQLLDREDVHSSLKSEGSTPEEAGELMERFLTNLIIYVAKLAPTNVFQSQANLRFSHYRLLSNLIRVCAPTKSLRRQRLALHALQLNPSLFGTLWRHSAPPTEVSPTISWISSVGFATKVITIPVTIPVIPLNFDTVDREKHNLIKTSAEDLITLCIPSPLTRLWLTKTLQHSNALISFTALGMLVACLKKAIDISSQLRKVIRKRDISHSIKPWSGILAAFSLGLQAILPVPQVLVAALQTALRRAQESKLTSTLPAETNLEPSNFTSFSSAADSDIVSFQLLSALGLYQELFPKLMCNVGFDYAKLVPIFLKVKVTDDYCEPSVDETLTRKVNSAVFYLCQSQVLKLISHSASSIPPSQTLIKFLLSLSSTPHACKPLEGLYTPYPIKKAAIEALEAITKYNVPQLESVYESHELVIWIDCLTELRGVGEDKWHLMIFLEDCIRALLRDPLKFVQATQESFKLNPLSTYGVKVPLLLISFLLKLSAVVKALSCDPTNEKRIKLVQTVIKFLNFHTLATLSSPHKLRPLHLINYFSSYLDKTLEFTSKNQDSKYDEYPQRIAPILLDLIKALNHPGKKIVSPLGVNTILSLYSQSRFSSLCKALQSMSVIALKFNQNLIPKEKRKVSFAECCLKDSEIEASSSLQPIGNFQKRSLDTIRFIIRPFESELFSQSCGETTKQEKSSKKIYSDLPTFSEDDSAVRTRGLMDLAVDCLDHNPKLIESLLKDDTVWFLATNLIDRDKHILPFLLRSTFPYLDKSNPDHVLLATRYANLLVSSAAESFSGLRDEKILPDFLMRMATCATSLFSFLVPADQAKMLATLLSATHRKSWEDKDYSTLLLNLINTLLKSSGEGILDILCILHSPSTLQALKNLSQLSNGEGIVDLILLLSNNLGHLQSLSDDDDGRLLSVWEDLGKEILGTGPDKLNLADKTLRIVANLIKKSPEMLIAALEWLSKSSLKTLCSSLWGSSYLLAACLQVSNLKDSHSDHNSSRFKEILDRDRVKAFLSELLSSAFPDKISNSQSGSKQLREQRSSAQNALEQVFYSEFDLDLNQLFLRLARVTESNLVYAEALSVMCTTQSSQLKSYIEKCLRWLVRRFAEDDSISLETEELSLSLSKCLGRKGHQILLPVHLVNPVVSVALERWLNVGFVMKLINQLIRSTKLEDSEALKHLRAVVERRKFRTIMESFDDDQQDVSVISVLKSLVLACPLAAVQVNISSLLIPFYGGTVSMRDTLIFQILRIEDLWSTNSQLYQTILEWKPRRLSRKAIRGSDPFAFLDSDRLDATCIWILSETSKAQHSLYDPTFLLMFFLQFSEHEKISISIWNSVAGVGLLGMMMCGLSSSNKTWRVLSDRCLAKSYELLKDLNHADASEILLPLEHFRRLHGANRLKAVSNAVPPLITLFLARCSKVLSAAPGSELCPLLSRFLLQRAIVDARDVPMLYGLLYSTTDRPIKNRVWLMELLRDGFNSTIDWKIMDQRQTIEILSTLVLLSSRDESDLLRPLFLQILERLCSHNQPFIKTFTKSSMAMVLREIQPRSKSEYEEMVKILFKAVSRLPLLPRMVSSEVTKDILIIIESLTEAINQSQSCFCFQRPEESLPFEEHA</sequence>
<dbReference type="InterPro" id="IPR039844">
    <property type="entry name" value="URB1"/>
</dbReference>
<dbReference type="GO" id="GO:0005730">
    <property type="term" value="C:nucleolus"/>
    <property type="evidence" value="ECO:0007669"/>
    <property type="project" value="TreeGrafter"/>
</dbReference>
<dbReference type="InterPro" id="IPR032436">
    <property type="entry name" value="URB1_C"/>
</dbReference>
<feature type="domain" description="URB1 C-terminal" evidence="2">
    <location>
        <begin position="1622"/>
        <end position="1804"/>
    </location>
</feature>